<dbReference type="SMART" id="SM01122">
    <property type="entry name" value="DBC1"/>
    <property type="match status" value="1"/>
</dbReference>
<name>A0A6A6KPS6_HEVBR</name>
<organism evidence="3 4">
    <name type="scientific">Hevea brasiliensis</name>
    <name type="common">Para rubber tree</name>
    <name type="synonym">Siphonia brasiliensis</name>
    <dbReference type="NCBI Taxonomy" id="3981"/>
    <lineage>
        <taxon>Eukaryota</taxon>
        <taxon>Viridiplantae</taxon>
        <taxon>Streptophyta</taxon>
        <taxon>Embryophyta</taxon>
        <taxon>Tracheophyta</taxon>
        <taxon>Spermatophyta</taxon>
        <taxon>Magnoliopsida</taxon>
        <taxon>eudicotyledons</taxon>
        <taxon>Gunneridae</taxon>
        <taxon>Pentapetalae</taxon>
        <taxon>rosids</taxon>
        <taxon>fabids</taxon>
        <taxon>Malpighiales</taxon>
        <taxon>Euphorbiaceae</taxon>
        <taxon>Crotonoideae</taxon>
        <taxon>Micrandreae</taxon>
        <taxon>Hevea</taxon>
    </lineage>
</organism>
<dbReference type="GO" id="GO:0006355">
    <property type="term" value="P:regulation of DNA-templated transcription"/>
    <property type="evidence" value="ECO:0007669"/>
    <property type="project" value="InterPro"/>
</dbReference>
<feature type="compositionally biased region" description="Polar residues" evidence="1">
    <location>
        <begin position="637"/>
        <end position="646"/>
    </location>
</feature>
<dbReference type="InterPro" id="IPR025954">
    <property type="entry name" value="DBC1/CARP1_inactive_NUDIX"/>
</dbReference>
<feature type="compositionally biased region" description="Basic and acidic residues" evidence="1">
    <location>
        <begin position="937"/>
        <end position="951"/>
    </location>
</feature>
<feature type="compositionally biased region" description="Basic and acidic residues" evidence="1">
    <location>
        <begin position="822"/>
        <end position="881"/>
    </location>
</feature>
<feature type="region of interest" description="Disordered" evidence="1">
    <location>
        <begin position="935"/>
        <end position="1036"/>
    </location>
</feature>
<reference evidence="3 4" key="1">
    <citation type="journal article" date="2020" name="Mol. Plant">
        <title>The Chromosome-Based Rubber Tree Genome Provides New Insights into Spurge Genome Evolution and Rubber Biosynthesis.</title>
        <authorList>
            <person name="Liu J."/>
            <person name="Shi C."/>
            <person name="Shi C.C."/>
            <person name="Li W."/>
            <person name="Zhang Q.J."/>
            <person name="Zhang Y."/>
            <person name="Li K."/>
            <person name="Lu H.F."/>
            <person name="Shi C."/>
            <person name="Zhu S.T."/>
            <person name="Xiao Z.Y."/>
            <person name="Nan H."/>
            <person name="Yue Y."/>
            <person name="Zhu X.G."/>
            <person name="Wu Y."/>
            <person name="Hong X.N."/>
            <person name="Fan G.Y."/>
            <person name="Tong Y."/>
            <person name="Zhang D."/>
            <person name="Mao C.L."/>
            <person name="Liu Y.L."/>
            <person name="Hao S.J."/>
            <person name="Liu W.Q."/>
            <person name="Lv M.Q."/>
            <person name="Zhang H.B."/>
            <person name="Liu Y."/>
            <person name="Hu-Tang G.R."/>
            <person name="Wang J.P."/>
            <person name="Wang J.H."/>
            <person name="Sun Y.H."/>
            <person name="Ni S.B."/>
            <person name="Chen W.B."/>
            <person name="Zhang X.C."/>
            <person name="Jiao Y.N."/>
            <person name="Eichler E.E."/>
            <person name="Li G.H."/>
            <person name="Liu X."/>
            <person name="Gao L.Z."/>
        </authorList>
    </citation>
    <scope>NUCLEOTIDE SEQUENCE [LARGE SCALE GENOMIC DNA]</scope>
    <source>
        <strain evidence="4">cv. GT1</strain>
        <tissue evidence="3">Leaf</tissue>
    </source>
</reference>
<feature type="compositionally biased region" description="Basic and acidic residues" evidence="1">
    <location>
        <begin position="533"/>
        <end position="548"/>
    </location>
</feature>
<evidence type="ECO:0000313" key="3">
    <source>
        <dbReference type="EMBL" id="KAF2290076.1"/>
    </source>
</evidence>
<evidence type="ECO:0000313" key="4">
    <source>
        <dbReference type="Proteomes" id="UP000467840"/>
    </source>
</evidence>
<comment type="caution">
    <text evidence="3">The sequence shown here is derived from an EMBL/GenBank/DDBJ whole genome shotgun (WGS) entry which is preliminary data.</text>
</comment>
<dbReference type="PANTHER" id="PTHR14304">
    <property type="entry name" value="CELL DIVISION CYCLE AND APOPTOSIS REGULATOR PROTEIN"/>
    <property type="match status" value="1"/>
</dbReference>
<feature type="region of interest" description="Disordered" evidence="1">
    <location>
        <begin position="526"/>
        <end position="709"/>
    </location>
</feature>
<feature type="region of interest" description="Disordered" evidence="1">
    <location>
        <begin position="28"/>
        <end position="65"/>
    </location>
</feature>
<feature type="compositionally biased region" description="Basic and acidic residues" evidence="1">
    <location>
        <begin position="734"/>
        <end position="744"/>
    </location>
</feature>
<feature type="compositionally biased region" description="Basic and acidic residues" evidence="1">
    <location>
        <begin position="569"/>
        <end position="600"/>
    </location>
</feature>
<dbReference type="EMBL" id="JAAGAX010000015">
    <property type="protein sequence ID" value="KAF2290076.1"/>
    <property type="molecule type" value="Genomic_DNA"/>
</dbReference>
<feature type="region of interest" description="Disordered" evidence="1">
    <location>
        <begin position="283"/>
        <end position="308"/>
    </location>
</feature>
<gene>
    <name evidence="3" type="ORF">GH714_001773</name>
</gene>
<evidence type="ECO:0000259" key="2">
    <source>
        <dbReference type="SMART" id="SM01122"/>
    </source>
</evidence>
<sequence length="1036" mass="115196">MYSSRGNGAYGQQPYGLQSGYAQNLGSAYSASSVGGPNGGSQHSLASRHSSMLSASQETDVGGLRSSASHFGGQYGAIHGSASMTGAQQVPTMSAKGTGPSALEVRGGYPSGLSDSPKFSSGDYVPSSSLGYGHKSDQLYTEKIHDYPVIDRRQYGERQSAYIGRDMQTDPAARYADSVGFSHQHQAGMYERIDQASMLQQEQLLKSQSWQSASLDGKARQIEYLAARGAASRHPTQDLVSYGGKMDIDPSSSSMLSGASYGGQHALSILGAAPRRNADDLLYRQSSSNPGYGVSLPPGRDYGTGKGLHGASVDADYHGGHLRIDERRDDKAERDYMSIDKRYPRLFISPELSKVVINWPKENLKLSIHTPVSPRIEVKLIKNLLDTHFDVNKIILMSGLSKNALEELSSEKSYDDRLPHICNILRFAVLKRDRSFMAIGGPWDTADGDARDATQIDLQNCHNWNRFLEIHYDRFGKDGFFSHREITVLFVPDLSDCLPSLDAWRDQWLAHKKAVAERERQLSLKKQVYKGTDSSKESKRADKSEKTKGSASSGVNNMEKDRKRKANARKGDDNDKNLEKKNGIETGEEVKNVETKEKGILQRVANKKTDAESSISKQNESFDAKDAGESNERSEISVEQNESSADPSGVKTFVRKKVIKKVPAGKPTQNEDKSMQPEVKAEKEVDNTEDKPKDNSQSGSDAVLQGTSVKTAIKKKIIKRVLKRKLTGVGTGDRASETKKDDKIVAQAGNETENMEKERTDTESQMSEMQNSEKKIIPKSKSPTVEKEASVPNSIKTEIKAVKEDKKNDKEIDGKSASGAKFEGKDDKQKTSQRDNHDGKYKGKDDEKSKDEKKKKDGKDESRSKSNKDAKEKRMPEEPPRHPGLILQTKGEKKLKYLRSLSLSLDSLLDYIDNDIEESTFEKLRIKFVTKRNQRKRLWEEMEEKEKERKSSTKRQKTNEQPVKTKSAESVLLGTDQSEDQRTKKKEDTSVAKGNEAKLEDETDYEEDPEEDPEECEEMEDAGDDLSDEAMIPSLV</sequence>
<dbReference type="AlphaFoldDB" id="A0A6A6KPS6"/>
<feature type="region of interest" description="Disordered" evidence="1">
    <location>
        <begin position="726"/>
        <end position="893"/>
    </location>
</feature>
<dbReference type="GO" id="GO:0005634">
    <property type="term" value="C:nucleus"/>
    <property type="evidence" value="ECO:0007669"/>
    <property type="project" value="TreeGrafter"/>
</dbReference>
<keyword evidence="4" id="KW-1185">Reference proteome</keyword>
<feature type="compositionally biased region" description="Acidic residues" evidence="1">
    <location>
        <begin position="1001"/>
        <end position="1028"/>
    </location>
</feature>
<feature type="compositionally biased region" description="Polar residues" evidence="1">
    <location>
        <begin position="28"/>
        <end position="59"/>
    </location>
</feature>
<feature type="compositionally biased region" description="Basic and acidic residues" evidence="1">
    <location>
        <begin position="797"/>
        <end position="814"/>
    </location>
</feature>
<dbReference type="InterPro" id="IPR025224">
    <property type="entry name" value="CCAR1/CCAR2"/>
</dbReference>
<feature type="domain" description="DBC1/CARP1 catalytically inactive NUDIX hydrolase" evidence="2">
    <location>
        <begin position="418"/>
        <end position="527"/>
    </location>
</feature>
<feature type="compositionally biased region" description="Basic and acidic residues" evidence="1">
    <location>
        <begin position="669"/>
        <end position="694"/>
    </location>
</feature>
<accession>A0A6A6KPS6</accession>
<dbReference type="Pfam" id="PF14443">
    <property type="entry name" value="DBC1"/>
    <property type="match status" value="1"/>
</dbReference>
<feature type="compositionally biased region" description="Polar residues" evidence="1">
    <location>
        <begin position="695"/>
        <end position="709"/>
    </location>
</feature>
<feature type="compositionally biased region" description="Basic and acidic residues" evidence="1">
    <location>
        <begin position="620"/>
        <end position="636"/>
    </location>
</feature>
<protein>
    <recommendedName>
        <fullName evidence="2">DBC1/CARP1 catalytically inactive NUDIX hydrolase domain-containing protein</fullName>
    </recommendedName>
</protein>
<dbReference type="Proteomes" id="UP000467840">
    <property type="component" value="Chromosome 2"/>
</dbReference>
<dbReference type="PANTHER" id="PTHR14304:SF11">
    <property type="entry name" value="SAP DOMAIN-CONTAINING PROTEIN"/>
    <property type="match status" value="1"/>
</dbReference>
<feature type="compositionally biased region" description="Basic and acidic residues" evidence="1">
    <location>
        <begin position="979"/>
        <end position="1000"/>
    </location>
</feature>
<evidence type="ECO:0000256" key="1">
    <source>
        <dbReference type="SAM" id="MobiDB-lite"/>
    </source>
</evidence>
<proteinExistence type="predicted"/>